<evidence type="ECO:0000256" key="2">
    <source>
        <dbReference type="ARBA" id="ARBA00022741"/>
    </source>
</evidence>
<dbReference type="Pfam" id="PF00005">
    <property type="entry name" value="ABC_tran"/>
    <property type="match status" value="1"/>
</dbReference>
<dbReference type="EMBL" id="PDXQ01000001">
    <property type="protein sequence ID" value="TRZ34900.1"/>
    <property type="molecule type" value="Genomic_DNA"/>
</dbReference>
<dbReference type="Proteomes" id="UP001260773">
    <property type="component" value="Unassembled WGS sequence"/>
</dbReference>
<dbReference type="InterPro" id="IPR003593">
    <property type="entry name" value="AAA+_ATPase"/>
</dbReference>
<dbReference type="PROSITE" id="PS00211">
    <property type="entry name" value="ABC_TRANSPORTER_1"/>
    <property type="match status" value="1"/>
</dbReference>
<dbReference type="InterPro" id="IPR050763">
    <property type="entry name" value="ABC_transporter_ATP-binding"/>
</dbReference>
<dbReference type="RefSeq" id="WP_016181123.1">
    <property type="nucleotide sequence ID" value="NZ_CAAKOC010000128.1"/>
</dbReference>
<keyword evidence="2" id="KW-0547">Nucleotide-binding</keyword>
<dbReference type="GO" id="GO:0005524">
    <property type="term" value="F:ATP binding"/>
    <property type="evidence" value="ECO:0007669"/>
    <property type="project" value="UniProtKB-KW"/>
</dbReference>
<organism evidence="5 8">
    <name type="scientific">Enterococcus avium</name>
    <name type="common">Streptococcus avium</name>
    <dbReference type="NCBI Taxonomy" id="33945"/>
    <lineage>
        <taxon>Bacteria</taxon>
        <taxon>Bacillati</taxon>
        <taxon>Bacillota</taxon>
        <taxon>Bacilli</taxon>
        <taxon>Lactobacillales</taxon>
        <taxon>Enterococcaceae</taxon>
        <taxon>Enterococcus</taxon>
    </lineage>
</organism>
<dbReference type="InterPro" id="IPR017871">
    <property type="entry name" value="ABC_transporter-like_CS"/>
</dbReference>
<evidence type="ECO:0000256" key="1">
    <source>
        <dbReference type="ARBA" id="ARBA00022448"/>
    </source>
</evidence>
<dbReference type="GO" id="GO:0016887">
    <property type="term" value="F:ATP hydrolysis activity"/>
    <property type="evidence" value="ECO:0007669"/>
    <property type="project" value="InterPro"/>
</dbReference>
<evidence type="ECO:0000256" key="3">
    <source>
        <dbReference type="ARBA" id="ARBA00022840"/>
    </source>
</evidence>
<dbReference type="SMART" id="SM00382">
    <property type="entry name" value="AAA"/>
    <property type="match status" value="1"/>
</dbReference>
<keyword evidence="3 5" id="KW-0067">ATP-binding</keyword>
<dbReference type="AlphaFoldDB" id="A0A2N8Q174"/>
<dbReference type="InterPro" id="IPR027417">
    <property type="entry name" value="P-loop_NTPase"/>
</dbReference>
<dbReference type="GeneID" id="69569974"/>
<evidence type="ECO:0000313" key="7">
    <source>
        <dbReference type="Proteomes" id="UP000316316"/>
    </source>
</evidence>
<dbReference type="PANTHER" id="PTHR42711:SF18">
    <property type="entry name" value="ABC TRANSPORTER, ATP-BINDING PROTEIN"/>
    <property type="match status" value="1"/>
</dbReference>
<evidence type="ECO:0000259" key="4">
    <source>
        <dbReference type="PROSITE" id="PS50893"/>
    </source>
</evidence>
<dbReference type="EMBL" id="JARPWH010000010">
    <property type="protein sequence ID" value="MDT2401672.1"/>
    <property type="molecule type" value="Genomic_DNA"/>
</dbReference>
<proteinExistence type="predicted"/>
<accession>A0A2N8Q174</accession>
<name>A0A2N8Q174_ENTAV</name>
<evidence type="ECO:0000313" key="6">
    <source>
        <dbReference type="EMBL" id="TRZ34900.1"/>
    </source>
</evidence>
<reference evidence="5" key="2">
    <citation type="submission" date="2023-03" db="EMBL/GenBank/DDBJ databases">
        <authorList>
            <person name="Shen W."/>
            <person name="Cai J."/>
        </authorList>
    </citation>
    <scope>NUCLEOTIDE SEQUENCE</scope>
    <source>
        <strain evidence="5">P33-2</strain>
    </source>
</reference>
<dbReference type="Gene3D" id="3.40.50.300">
    <property type="entry name" value="P-loop containing nucleotide triphosphate hydrolases"/>
    <property type="match status" value="1"/>
</dbReference>
<dbReference type="SUPFAM" id="SSF52540">
    <property type="entry name" value="P-loop containing nucleoside triphosphate hydrolases"/>
    <property type="match status" value="1"/>
</dbReference>
<keyword evidence="1" id="KW-0813">Transport</keyword>
<dbReference type="Proteomes" id="UP000316316">
    <property type="component" value="Unassembled WGS sequence"/>
</dbReference>
<sequence>MIRVENLFYHYPNSKTPTLKEITFEVKKGEIFGFLGPSGAGKSTLQKILTGTLSGYQGNVSVMNHSLKHLPEDYYEKIGVDFEFPNFYGKFTALENLTYFSSLYKQDPLDPQPFLTRMNLWQDRKKTVNRFSKGMKTRLGFIRCLLHNPDLLFLDEPTSGLDPSNARILKDMVKDLKKDGKTIILTTHNMHDAEELCDRVAFIVDGEIRALNTPTAFRRSNAVNWVTYTFLNQDNREKECHVPLDDLHSDQHFLHLLAEKKITRIHSREKNLEDVFISLTGRRLQ</sequence>
<dbReference type="InterPro" id="IPR003439">
    <property type="entry name" value="ABC_transporter-like_ATP-bd"/>
</dbReference>
<feature type="domain" description="ABC transporter" evidence="4">
    <location>
        <begin position="2"/>
        <end position="230"/>
    </location>
</feature>
<dbReference type="CDD" id="cd03230">
    <property type="entry name" value="ABC_DR_subfamily_A"/>
    <property type="match status" value="1"/>
</dbReference>
<reference evidence="6 7" key="1">
    <citation type="submission" date="2017-10" db="EMBL/GenBank/DDBJ databases">
        <title>FDA dAtabase for Regulatory Grade micrObial Sequences (FDA-ARGOS): Supporting development and validation of Infectious Disease Dx tests.</title>
        <authorList>
            <person name="Campos J."/>
            <person name="Goldberg B."/>
            <person name="Tallon L.J."/>
            <person name="Sadzewicz L."/>
            <person name="Sengamalay N."/>
            <person name="Ott S."/>
            <person name="Godinez A."/>
            <person name="Nagaraj S."/>
            <person name="Vyas G."/>
            <person name="Aluvathingal J."/>
            <person name="Nadendla S."/>
            <person name="Geyer C."/>
            <person name="Nandy P."/>
            <person name="Hobson J."/>
            <person name="Sichtig H."/>
        </authorList>
    </citation>
    <scope>NUCLEOTIDE SEQUENCE [LARGE SCALE GENOMIC DNA]</scope>
    <source>
        <strain evidence="6 7">FDAARGOS_185</strain>
    </source>
</reference>
<gene>
    <name evidence="6" type="ORF">AUF17_12680</name>
    <name evidence="5" type="ORF">P7D43_04750</name>
</gene>
<dbReference type="PROSITE" id="PS50893">
    <property type="entry name" value="ABC_TRANSPORTER_2"/>
    <property type="match status" value="1"/>
</dbReference>
<evidence type="ECO:0000313" key="8">
    <source>
        <dbReference type="Proteomes" id="UP001260773"/>
    </source>
</evidence>
<evidence type="ECO:0000313" key="5">
    <source>
        <dbReference type="EMBL" id="MDT2401672.1"/>
    </source>
</evidence>
<comment type="caution">
    <text evidence="5">The sequence shown here is derived from an EMBL/GenBank/DDBJ whole genome shotgun (WGS) entry which is preliminary data.</text>
</comment>
<dbReference type="PANTHER" id="PTHR42711">
    <property type="entry name" value="ABC TRANSPORTER ATP-BINDING PROTEIN"/>
    <property type="match status" value="1"/>
</dbReference>
<protein>
    <submittedName>
        <fullName evidence="5">ABC transporter ATP-binding protein</fullName>
    </submittedName>
</protein>